<evidence type="ECO:0000313" key="2">
    <source>
        <dbReference type="Proteomes" id="UP000807306"/>
    </source>
</evidence>
<gene>
    <name evidence="1" type="ORF">CPB83DRAFT_846270</name>
</gene>
<reference evidence="1" key="1">
    <citation type="submission" date="2020-11" db="EMBL/GenBank/DDBJ databases">
        <authorList>
            <consortium name="DOE Joint Genome Institute"/>
            <person name="Ahrendt S."/>
            <person name="Riley R."/>
            <person name="Andreopoulos W."/>
            <person name="Labutti K."/>
            <person name="Pangilinan J."/>
            <person name="Ruiz-Duenas F.J."/>
            <person name="Barrasa J.M."/>
            <person name="Sanchez-Garcia M."/>
            <person name="Camarero S."/>
            <person name="Miyauchi S."/>
            <person name="Serrano A."/>
            <person name="Linde D."/>
            <person name="Babiker R."/>
            <person name="Drula E."/>
            <person name="Ayuso-Fernandez I."/>
            <person name="Pacheco R."/>
            <person name="Padilla G."/>
            <person name="Ferreira P."/>
            <person name="Barriuso J."/>
            <person name="Kellner H."/>
            <person name="Castanera R."/>
            <person name="Alfaro M."/>
            <person name="Ramirez L."/>
            <person name="Pisabarro A.G."/>
            <person name="Kuo A."/>
            <person name="Tritt A."/>
            <person name="Lipzen A."/>
            <person name="He G."/>
            <person name="Yan M."/>
            <person name="Ng V."/>
            <person name="Cullen D."/>
            <person name="Martin F."/>
            <person name="Rosso M.-N."/>
            <person name="Henrissat B."/>
            <person name="Hibbett D."/>
            <person name="Martinez A.T."/>
            <person name="Grigoriev I.V."/>
        </authorList>
    </citation>
    <scope>NUCLEOTIDE SEQUENCE</scope>
    <source>
        <strain evidence="1">CBS 506.95</strain>
    </source>
</reference>
<name>A0A9P6EPS6_9AGAR</name>
<protein>
    <submittedName>
        <fullName evidence="1">Uncharacterized protein</fullName>
    </submittedName>
</protein>
<accession>A0A9P6EPS6</accession>
<dbReference type="AlphaFoldDB" id="A0A9P6EPS6"/>
<dbReference type="Proteomes" id="UP000807306">
    <property type="component" value="Unassembled WGS sequence"/>
</dbReference>
<organism evidence="1 2">
    <name type="scientific">Crepidotus variabilis</name>
    <dbReference type="NCBI Taxonomy" id="179855"/>
    <lineage>
        <taxon>Eukaryota</taxon>
        <taxon>Fungi</taxon>
        <taxon>Dikarya</taxon>
        <taxon>Basidiomycota</taxon>
        <taxon>Agaricomycotina</taxon>
        <taxon>Agaricomycetes</taxon>
        <taxon>Agaricomycetidae</taxon>
        <taxon>Agaricales</taxon>
        <taxon>Agaricineae</taxon>
        <taxon>Crepidotaceae</taxon>
        <taxon>Crepidotus</taxon>
    </lineage>
</organism>
<proteinExistence type="predicted"/>
<sequence length="258" mass="27928">MSANTNIIENVGNAPNVPVTNHGSRIASIHATSKATINCFNGPNSTPLSDDDYAEVLDGIDIENGAQYTINSFNGNAGVGNTNSSTPGTSWSAPIIPVWTGWEYNGLETSGDYHHADNVNRFYSGRSRQNRTSSTFTRCRVVNDTPTSKTRTTASGSSAEAFDSTLSADFISRTVQLAIATSDPRNNVVEESDNNSVVVSELFCKETFVDPDDVARSASPSHKSQKKGRRHRAWWLRKGLQAFEGVKKGFVGLCKLVC</sequence>
<dbReference type="EMBL" id="MU157830">
    <property type="protein sequence ID" value="KAF9532735.1"/>
    <property type="molecule type" value="Genomic_DNA"/>
</dbReference>
<comment type="caution">
    <text evidence="1">The sequence shown here is derived from an EMBL/GenBank/DDBJ whole genome shotgun (WGS) entry which is preliminary data.</text>
</comment>
<evidence type="ECO:0000313" key="1">
    <source>
        <dbReference type="EMBL" id="KAF9532735.1"/>
    </source>
</evidence>
<keyword evidence="2" id="KW-1185">Reference proteome</keyword>